<dbReference type="Proteomes" id="UP001500665">
    <property type="component" value="Unassembled WGS sequence"/>
</dbReference>
<sequence length="235" mass="25786">MRQDGEDDYGLPRVDVVVPDDARELDADVAAWRREERERRRRERVRRLLRPFTRHGLALPVLALTVALALASGILITFFGPRPVPQSPAAPLAAPTAAVGSVGGRLPDVRVVVNATSRPAETLRPALLVILPPECGCEQQLHELARQAVGQSLRFYLLADLRADDRSVQKAHKDLRPMVNRITEAVTGVVDDPRNALAAAYRARGLTTVTVRPDGLVSQVFRDLGPVIDARLIKV</sequence>
<reference evidence="3" key="1">
    <citation type="journal article" date="2019" name="Int. J. Syst. Evol. Microbiol.">
        <title>The Global Catalogue of Microorganisms (GCM) 10K type strain sequencing project: providing services to taxonomists for standard genome sequencing and annotation.</title>
        <authorList>
            <consortium name="The Broad Institute Genomics Platform"/>
            <consortium name="The Broad Institute Genome Sequencing Center for Infectious Disease"/>
            <person name="Wu L."/>
            <person name="Ma J."/>
        </authorList>
    </citation>
    <scope>NUCLEOTIDE SEQUENCE [LARGE SCALE GENOMIC DNA]</scope>
    <source>
        <strain evidence="3">JCM 10696</strain>
    </source>
</reference>
<feature type="transmembrane region" description="Helical" evidence="1">
    <location>
        <begin position="56"/>
        <end position="79"/>
    </location>
</feature>
<accession>A0ABP4C9M9</accession>
<proteinExistence type="predicted"/>
<keyword evidence="3" id="KW-1185">Reference proteome</keyword>
<evidence type="ECO:0008006" key="4">
    <source>
        <dbReference type="Google" id="ProtNLM"/>
    </source>
</evidence>
<keyword evidence="1" id="KW-1133">Transmembrane helix</keyword>
<gene>
    <name evidence="2" type="ORF">GCM10009550_56490</name>
</gene>
<keyword evidence="1" id="KW-0472">Membrane</keyword>
<evidence type="ECO:0000313" key="3">
    <source>
        <dbReference type="Proteomes" id="UP001500665"/>
    </source>
</evidence>
<protein>
    <recommendedName>
        <fullName evidence="4">FtsX extracellular domain-containing protein</fullName>
    </recommendedName>
</protein>
<dbReference type="EMBL" id="BAAAHH010000027">
    <property type="protein sequence ID" value="GAA0962425.1"/>
    <property type="molecule type" value="Genomic_DNA"/>
</dbReference>
<evidence type="ECO:0000256" key="1">
    <source>
        <dbReference type="SAM" id="Phobius"/>
    </source>
</evidence>
<keyword evidence="1" id="KW-0812">Transmembrane</keyword>
<name>A0ABP4C9M9_9ACTN</name>
<evidence type="ECO:0000313" key="2">
    <source>
        <dbReference type="EMBL" id="GAA0962425.1"/>
    </source>
</evidence>
<dbReference type="RefSeq" id="WP_344244029.1">
    <property type="nucleotide sequence ID" value="NZ_BAAAHH010000027.1"/>
</dbReference>
<comment type="caution">
    <text evidence="2">The sequence shown here is derived from an EMBL/GenBank/DDBJ whole genome shotgun (WGS) entry which is preliminary data.</text>
</comment>
<organism evidence="2 3">
    <name type="scientific">Actinocorallia libanotica</name>
    <dbReference type="NCBI Taxonomy" id="46162"/>
    <lineage>
        <taxon>Bacteria</taxon>
        <taxon>Bacillati</taxon>
        <taxon>Actinomycetota</taxon>
        <taxon>Actinomycetes</taxon>
        <taxon>Streptosporangiales</taxon>
        <taxon>Thermomonosporaceae</taxon>
        <taxon>Actinocorallia</taxon>
    </lineage>
</organism>